<feature type="transmembrane region" description="Helical" evidence="1">
    <location>
        <begin position="7"/>
        <end position="29"/>
    </location>
</feature>
<proteinExistence type="predicted"/>
<feature type="transmembrane region" description="Helical" evidence="1">
    <location>
        <begin position="41"/>
        <end position="59"/>
    </location>
</feature>
<dbReference type="EMBL" id="PZKC01000009">
    <property type="protein sequence ID" value="PTD95898.1"/>
    <property type="molecule type" value="Genomic_DNA"/>
</dbReference>
<keyword evidence="1" id="KW-0472">Membrane</keyword>
<dbReference type="Proteomes" id="UP000241193">
    <property type="component" value="Unassembled WGS sequence"/>
</dbReference>
<organism evidence="2 3">
    <name type="scientific">Pseudothauera lacus</name>
    <dbReference type="NCBI Taxonomy" id="2136175"/>
    <lineage>
        <taxon>Bacteria</taxon>
        <taxon>Pseudomonadati</taxon>
        <taxon>Pseudomonadota</taxon>
        <taxon>Betaproteobacteria</taxon>
        <taxon>Rhodocyclales</taxon>
        <taxon>Zoogloeaceae</taxon>
        <taxon>Pseudothauera</taxon>
    </lineage>
</organism>
<dbReference type="OrthoDB" id="9178072at2"/>
<keyword evidence="3" id="KW-1185">Reference proteome</keyword>
<protein>
    <submittedName>
        <fullName evidence="2">Uncharacterized protein</fullName>
    </submittedName>
</protein>
<dbReference type="RefSeq" id="WP_107493864.1">
    <property type="nucleotide sequence ID" value="NZ_PZKC01000009.1"/>
</dbReference>
<keyword evidence="1" id="KW-1133">Transmembrane helix</keyword>
<gene>
    <name evidence="2" type="ORF">C8261_11485</name>
</gene>
<keyword evidence="1" id="KW-0812">Transmembrane</keyword>
<evidence type="ECO:0000256" key="1">
    <source>
        <dbReference type="SAM" id="Phobius"/>
    </source>
</evidence>
<evidence type="ECO:0000313" key="3">
    <source>
        <dbReference type="Proteomes" id="UP000241193"/>
    </source>
</evidence>
<comment type="caution">
    <text evidence="2">The sequence shown here is derived from an EMBL/GenBank/DDBJ whole genome shotgun (WGS) entry which is preliminary data.</text>
</comment>
<evidence type="ECO:0000313" key="2">
    <source>
        <dbReference type="EMBL" id="PTD95898.1"/>
    </source>
</evidence>
<sequence length="454" mass="45836">MLARIPMLAPVLLVVATFAGAWMLVLGWWQASDHAPTTAEIGLYLFALPLSLSGGFWFLRRFFDMLRTPTAATAAAPAAVSADSGTAPGAAVARLHVGTVAIAAPHAADPPALLAAIADNRRPQLDPQLCDGDGYPILAARAEVAEGDIAALPVTMSAEARRALALLDAPLRAALAGAAEAFTANTGAKRLSILWSLPAQWPPAWQAALRDWLAGSVLVDYELPQTHVHLRACDSGNTLLHDLAGTVAGLPADTLLLVCACTSNIGEATVARWLSASRLHTTTHTDGLVPGEAAAAVLCASSELAAGSPQIFPCAIGAAADGARTQPPGGKRGDAAAVTEALMAASTAAGIDLATVTTLYADSAHHAHSLGELLNAAGECCPAIGDEDCAAVGTVCGSATPADALVALACACAAAADSQSPALCVSHTAERRITAVAVLPSALAGISDPLPRTA</sequence>
<accession>A0A2T4IDR9</accession>
<name>A0A2T4IDR9_9RHOO</name>
<dbReference type="AlphaFoldDB" id="A0A2T4IDR9"/>
<reference evidence="2 3" key="2">
    <citation type="submission" date="2018-04" db="EMBL/GenBank/DDBJ databases">
        <title>Thauera lacus sp. nov., isolated from an saline lake in Inner Mongolia, China.</title>
        <authorList>
            <person name="Liang Q.-Y."/>
        </authorList>
    </citation>
    <scope>NUCLEOTIDE SEQUENCE [LARGE SCALE GENOMIC DNA]</scope>
    <source>
        <strain evidence="2 3">D20</strain>
    </source>
</reference>
<reference evidence="2 3" key="1">
    <citation type="submission" date="2018-03" db="EMBL/GenBank/DDBJ databases">
        <authorList>
            <person name="Keele B.F."/>
        </authorList>
    </citation>
    <scope>NUCLEOTIDE SEQUENCE [LARGE SCALE GENOMIC DNA]</scope>
    <source>
        <strain evidence="2 3">D20</strain>
    </source>
</reference>